<protein>
    <recommendedName>
        <fullName evidence="2 5">Elongation factor Ts</fullName>
        <shortName evidence="5">EF-Ts</shortName>
    </recommendedName>
</protein>
<evidence type="ECO:0000256" key="2">
    <source>
        <dbReference type="ARBA" id="ARBA00016956"/>
    </source>
</evidence>
<dbReference type="InterPro" id="IPR036402">
    <property type="entry name" value="EF-Ts_dimer_sf"/>
</dbReference>
<dbReference type="InterPro" id="IPR014039">
    <property type="entry name" value="Transl_elong_EFTs/EF1B_dimer"/>
</dbReference>
<dbReference type="SUPFAM" id="SSF46934">
    <property type="entry name" value="UBA-like"/>
    <property type="match status" value="1"/>
</dbReference>
<dbReference type="GO" id="GO:0003746">
    <property type="term" value="F:translation elongation factor activity"/>
    <property type="evidence" value="ECO:0007669"/>
    <property type="project" value="UniProtKB-UniRule"/>
</dbReference>
<accession>A0AAX3BCZ9</accession>
<evidence type="ECO:0000313" key="7">
    <source>
        <dbReference type="EMBL" id="URA10199.1"/>
    </source>
</evidence>
<dbReference type="EMBL" id="CP073355">
    <property type="protein sequence ID" value="URA10199.1"/>
    <property type="molecule type" value="Genomic_DNA"/>
</dbReference>
<dbReference type="Gene3D" id="3.30.479.20">
    <property type="entry name" value="Elongation factor Ts, dimerisation domain"/>
    <property type="match status" value="2"/>
</dbReference>
<comment type="function">
    <text evidence="5">Associates with the EF-Tu.GDP complex and induces the exchange of GDP to GTP. It remains bound to the aminoacyl-tRNA.EF-Tu.GTP complex up to the GTP hydrolysis stage on the ribosome.</text>
</comment>
<evidence type="ECO:0000256" key="5">
    <source>
        <dbReference type="HAMAP-Rule" id="MF_00050"/>
    </source>
</evidence>
<dbReference type="Pfam" id="PF00889">
    <property type="entry name" value="EF_TS"/>
    <property type="match status" value="1"/>
</dbReference>
<dbReference type="SUPFAM" id="SSF54713">
    <property type="entry name" value="Elongation factor Ts (EF-Ts), dimerisation domain"/>
    <property type="match status" value="1"/>
</dbReference>
<comment type="subcellular location">
    <subcellularLocation>
        <location evidence="5">Cytoplasm</location>
    </subcellularLocation>
</comment>
<name>A0AAX3BCZ9_9SPIR</name>
<dbReference type="Gene3D" id="1.10.8.10">
    <property type="entry name" value="DNA helicase RuvA subunit, C-terminal domain"/>
    <property type="match status" value="1"/>
</dbReference>
<dbReference type="CDD" id="cd14275">
    <property type="entry name" value="UBA_EF-Ts"/>
    <property type="match status" value="1"/>
</dbReference>
<feature type="domain" description="Translation elongation factor EFTs/EF1B dimerisation" evidence="6">
    <location>
        <begin position="71"/>
        <end position="270"/>
    </location>
</feature>
<reference evidence="7" key="1">
    <citation type="submission" date="2021-04" db="EMBL/GenBank/DDBJ databases">
        <authorList>
            <person name="Postec A."/>
        </authorList>
    </citation>
    <scope>NUCLEOTIDE SEQUENCE</scope>
    <source>
        <strain evidence="7">F1F22</strain>
    </source>
</reference>
<dbReference type="GO" id="GO:0005737">
    <property type="term" value="C:cytoplasm"/>
    <property type="evidence" value="ECO:0007669"/>
    <property type="project" value="UniProtKB-SubCell"/>
</dbReference>
<evidence type="ECO:0000313" key="8">
    <source>
        <dbReference type="Proteomes" id="UP001056539"/>
    </source>
</evidence>
<proteinExistence type="inferred from homology"/>
<dbReference type="PANTHER" id="PTHR11741:SF0">
    <property type="entry name" value="ELONGATION FACTOR TS, MITOCHONDRIAL"/>
    <property type="match status" value="1"/>
</dbReference>
<keyword evidence="3 5" id="KW-0251">Elongation factor</keyword>
<evidence type="ECO:0000256" key="4">
    <source>
        <dbReference type="ARBA" id="ARBA00022917"/>
    </source>
</evidence>
<organism evidence="7 8">
    <name type="scientific">Thermospira aquatica</name>
    <dbReference type="NCBI Taxonomy" id="2828656"/>
    <lineage>
        <taxon>Bacteria</taxon>
        <taxon>Pseudomonadati</taxon>
        <taxon>Spirochaetota</taxon>
        <taxon>Spirochaetia</taxon>
        <taxon>Brevinematales</taxon>
        <taxon>Thermospiraceae</taxon>
        <taxon>Thermospira</taxon>
    </lineage>
</organism>
<keyword evidence="4 5" id="KW-0648">Protein biosynthesis</keyword>
<dbReference type="RefSeq" id="WP_271435332.1">
    <property type="nucleotide sequence ID" value="NZ_CP073355.1"/>
</dbReference>
<comment type="similarity">
    <text evidence="1 5">Belongs to the EF-Ts family.</text>
</comment>
<dbReference type="FunFam" id="1.10.8.10:FF:000001">
    <property type="entry name" value="Elongation factor Ts"/>
    <property type="match status" value="1"/>
</dbReference>
<keyword evidence="5" id="KW-0963">Cytoplasm</keyword>
<dbReference type="PANTHER" id="PTHR11741">
    <property type="entry name" value="ELONGATION FACTOR TS"/>
    <property type="match status" value="1"/>
</dbReference>
<keyword evidence="8" id="KW-1185">Reference proteome</keyword>
<dbReference type="Proteomes" id="UP001056539">
    <property type="component" value="Chromosome"/>
</dbReference>
<dbReference type="InterPro" id="IPR009060">
    <property type="entry name" value="UBA-like_sf"/>
</dbReference>
<dbReference type="HAMAP" id="MF_00050">
    <property type="entry name" value="EF_Ts"/>
    <property type="match status" value="1"/>
</dbReference>
<dbReference type="NCBIfam" id="TIGR00116">
    <property type="entry name" value="tsf"/>
    <property type="match status" value="1"/>
</dbReference>
<sequence>MEITASMIKEVKEKTGAGIVDCKQVLAETNGDIAKAIEVLKKKGLAKASKKEGRTAVEGIVAYKVEGKKGLLFRLNCETDFVGKTPEFKAFAEKIMDLVFSKAYPASDTLPADVEELRKEAVANFGENVLVSWQWIEAKGTLFPYVHLNKVASITDFGNLSDNAEVQDVAKKIAMQITSMNPLSVSVDSLPGDVRAEMQKTFEEEARATGKPEKVIENIVKGKFEKYYTEVVLLEQPFIFDEEKKVKDLLTELKKSTGVDLTVYQFIRLSLQ</sequence>
<reference evidence="7" key="2">
    <citation type="submission" date="2022-06" db="EMBL/GenBank/DDBJ databases">
        <title>Thermospira aquatica gen. nov., sp. nov.</title>
        <authorList>
            <person name="Ben Ali Gam Z."/>
            <person name="Labat M."/>
        </authorList>
    </citation>
    <scope>NUCLEOTIDE SEQUENCE</scope>
    <source>
        <strain evidence="7">F1F22</strain>
    </source>
</reference>
<feature type="region of interest" description="Involved in Mg(2+) ion dislocation from EF-Tu" evidence="5">
    <location>
        <begin position="79"/>
        <end position="82"/>
    </location>
</feature>
<dbReference type="KEGG" id="taqu:KDW03_12085"/>
<dbReference type="AlphaFoldDB" id="A0AAX3BCZ9"/>
<evidence type="ECO:0000256" key="3">
    <source>
        <dbReference type="ARBA" id="ARBA00022768"/>
    </source>
</evidence>
<evidence type="ECO:0000259" key="6">
    <source>
        <dbReference type="Pfam" id="PF00889"/>
    </source>
</evidence>
<dbReference type="Gene3D" id="1.10.286.20">
    <property type="match status" value="1"/>
</dbReference>
<evidence type="ECO:0000256" key="1">
    <source>
        <dbReference type="ARBA" id="ARBA00005532"/>
    </source>
</evidence>
<dbReference type="InterPro" id="IPR001816">
    <property type="entry name" value="Transl_elong_EFTs/EF1B"/>
</dbReference>
<gene>
    <name evidence="5 7" type="primary">tsf</name>
    <name evidence="7" type="ORF">KDW03_12085</name>
</gene>